<accession>A0ABR2ZKA9</accession>
<sequence length="311" mass="37240">MNLQVKSWALASTKNANREARSGMEREVLERIEEKKQAAFRKPHSDSEETGLIYIYRIINPSLSTVADAALYKVGRTIDFSARQKYWDAQCPSQDHFWFKPIEVEFCHRTEQLVHLELHKICLRRPREECNDCYKKHKEIFELAEVVGVDTVSPVVYVDRSSLSFNDRPVPDEELQRQAAVRWLRNLVLDNEMMLRWRRGKLDELQGDYDSEKNLFDTGYQRLIEEEDKRDRHLQNHEHCNCRWPKIKEFNRLLRGISRRGKWLRNEIGEIDRDITELEEKGEELLLRLAMKEAEGRFRRSYRRDRRMGEM</sequence>
<dbReference type="InterPro" id="IPR018306">
    <property type="entry name" value="Phage_T5_Orf172_DNA-bd"/>
</dbReference>
<evidence type="ECO:0000313" key="3">
    <source>
        <dbReference type="Proteomes" id="UP001437256"/>
    </source>
</evidence>
<comment type="caution">
    <text evidence="2">The sequence shown here is derived from an EMBL/GenBank/DDBJ whole genome shotgun (WGS) entry which is preliminary data.</text>
</comment>
<dbReference type="EMBL" id="JBBXMP010000122">
    <property type="protein sequence ID" value="KAL0061808.1"/>
    <property type="molecule type" value="Genomic_DNA"/>
</dbReference>
<keyword evidence="3" id="KW-1185">Reference proteome</keyword>
<proteinExistence type="predicted"/>
<evidence type="ECO:0000259" key="1">
    <source>
        <dbReference type="SMART" id="SM00974"/>
    </source>
</evidence>
<reference evidence="2 3" key="1">
    <citation type="submission" date="2024-05" db="EMBL/GenBank/DDBJ databases">
        <title>A draft genome resource for the thread blight pathogen Marasmius tenuissimus strain MS-2.</title>
        <authorList>
            <person name="Yulfo-Soto G.E."/>
            <person name="Baruah I.K."/>
            <person name="Amoako-Attah I."/>
            <person name="Bukari Y."/>
            <person name="Meinhardt L.W."/>
            <person name="Bailey B.A."/>
            <person name="Cohen S.P."/>
        </authorList>
    </citation>
    <scope>NUCLEOTIDE SEQUENCE [LARGE SCALE GENOMIC DNA]</scope>
    <source>
        <strain evidence="2 3">MS-2</strain>
    </source>
</reference>
<feature type="domain" description="Bacteriophage T5 Orf172 DNA-binding" evidence="1">
    <location>
        <begin position="66"/>
        <end position="155"/>
    </location>
</feature>
<protein>
    <recommendedName>
        <fullName evidence="1">Bacteriophage T5 Orf172 DNA-binding domain-containing protein</fullName>
    </recommendedName>
</protein>
<name>A0ABR2ZKA9_9AGAR</name>
<gene>
    <name evidence="2" type="ORF">AAF712_011326</name>
</gene>
<dbReference type="Proteomes" id="UP001437256">
    <property type="component" value="Unassembled WGS sequence"/>
</dbReference>
<organism evidence="2 3">
    <name type="scientific">Marasmius tenuissimus</name>
    <dbReference type="NCBI Taxonomy" id="585030"/>
    <lineage>
        <taxon>Eukaryota</taxon>
        <taxon>Fungi</taxon>
        <taxon>Dikarya</taxon>
        <taxon>Basidiomycota</taxon>
        <taxon>Agaricomycotina</taxon>
        <taxon>Agaricomycetes</taxon>
        <taxon>Agaricomycetidae</taxon>
        <taxon>Agaricales</taxon>
        <taxon>Marasmiineae</taxon>
        <taxon>Marasmiaceae</taxon>
        <taxon>Marasmius</taxon>
    </lineage>
</organism>
<dbReference type="SMART" id="SM00974">
    <property type="entry name" value="T5orf172"/>
    <property type="match status" value="1"/>
</dbReference>
<dbReference type="Pfam" id="PF10544">
    <property type="entry name" value="T5orf172"/>
    <property type="match status" value="1"/>
</dbReference>
<dbReference type="InterPro" id="IPR053006">
    <property type="entry name" value="Meiosis_regulatory"/>
</dbReference>
<evidence type="ECO:0000313" key="2">
    <source>
        <dbReference type="EMBL" id="KAL0061808.1"/>
    </source>
</evidence>
<dbReference type="PANTHER" id="PTHR28094:SF1">
    <property type="entry name" value="MEIOTICALLY UP-REGULATED GENE 113 PROTEIN"/>
    <property type="match status" value="1"/>
</dbReference>
<dbReference type="PANTHER" id="PTHR28094">
    <property type="entry name" value="MEIOTICALLY UP-REGULATED GENE 113 PROTEIN"/>
    <property type="match status" value="1"/>
</dbReference>